<protein>
    <submittedName>
        <fullName evidence="3">Uncharacterized protein</fullName>
    </submittedName>
</protein>
<keyword evidence="2" id="KW-1185">Reference proteome</keyword>
<accession>A0A0M3IAS9</accession>
<reference evidence="3" key="1">
    <citation type="submission" date="2017-02" db="UniProtKB">
        <authorList>
            <consortium name="WormBaseParasite"/>
        </authorList>
    </citation>
    <scope>IDENTIFICATION</scope>
</reference>
<evidence type="ECO:0000256" key="1">
    <source>
        <dbReference type="SAM" id="MobiDB-lite"/>
    </source>
</evidence>
<feature type="region of interest" description="Disordered" evidence="1">
    <location>
        <begin position="30"/>
        <end position="50"/>
    </location>
</feature>
<feature type="compositionally biased region" description="Basic and acidic residues" evidence="1">
    <location>
        <begin position="30"/>
        <end position="46"/>
    </location>
</feature>
<organism evidence="2 3">
    <name type="scientific">Ascaris lumbricoides</name>
    <name type="common">Giant roundworm</name>
    <dbReference type="NCBI Taxonomy" id="6252"/>
    <lineage>
        <taxon>Eukaryota</taxon>
        <taxon>Metazoa</taxon>
        <taxon>Ecdysozoa</taxon>
        <taxon>Nematoda</taxon>
        <taxon>Chromadorea</taxon>
        <taxon>Rhabditida</taxon>
        <taxon>Spirurina</taxon>
        <taxon>Ascaridomorpha</taxon>
        <taxon>Ascaridoidea</taxon>
        <taxon>Ascarididae</taxon>
        <taxon>Ascaris</taxon>
    </lineage>
</organism>
<evidence type="ECO:0000313" key="3">
    <source>
        <dbReference type="WBParaSite" id="ALUE_0001472501-mRNA-1"/>
    </source>
</evidence>
<dbReference type="WBParaSite" id="ALUE_0001472501-mRNA-1">
    <property type="protein sequence ID" value="ALUE_0001472501-mRNA-1"/>
    <property type="gene ID" value="ALUE_0001472501"/>
</dbReference>
<dbReference type="AlphaFoldDB" id="A0A0M3IAS9"/>
<dbReference type="Proteomes" id="UP000036681">
    <property type="component" value="Unplaced"/>
</dbReference>
<name>A0A0M3IAS9_ASCLU</name>
<evidence type="ECO:0000313" key="2">
    <source>
        <dbReference type="Proteomes" id="UP000036681"/>
    </source>
</evidence>
<proteinExistence type="predicted"/>
<sequence length="62" mass="7038">MNGDNTQSTNDEEKAMADKVWVTLATSARAQERRRETARVRGERRGSGHSAIKCRCKYENIP</sequence>